<dbReference type="Gene3D" id="3.40.50.2000">
    <property type="entry name" value="Glycogen Phosphorylase B"/>
    <property type="match status" value="2"/>
</dbReference>
<feature type="domain" description="Glycosyl transferase family 1" evidence="2">
    <location>
        <begin position="220"/>
        <end position="381"/>
    </location>
</feature>
<protein>
    <recommendedName>
        <fullName evidence="6">Glycosyl transferase family 1 domain-containing protein</fullName>
    </recommendedName>
</protein>
<dbReference type="InterPro" id="IPR001296">
    <property type="entry name" value="Glyco_trans_1"/>
</dbReference>
<sequence>MTIGIDISMLVYQGSGVANYTYNLVKNLLKIDKKNQYRIFYSSLRRPKDFTLLEEFRQLGAKVYEYHLPPTLLRFLWGEHDFLPVEKMIGKVDVFYSSDFLRPPLTAKTKGITTVHDLTWKIFPQYHTETVIKAHERKIEKTIKHGDTIITDSENTKRDLIKYFPEVLKKNKIHVVYPGVNERFRPISDQQKIYEVLAKYGLTKHLGLKTSDHTKTPGVEEIRNNRTIEQFNNFLLYVGAIEPRKNLITAIKVFNQLVNTTTSQPGNLKNFSDFKFLIVGRAGWKNEDVFNLIKELKLEDKVIFVGYVNDSDLPYFYNACQVFIYLSKYEGFGLPPIEALFCDKPVLAYRNSSLKEILGDKFPFASENKELDALIKLIALNKIDGTSYRQRFVWTKAAEDILKIIS</sequence>
<dbReference type="InterPro" id="IPR028098">
    <property type="entry name" value="Glyco_trans_4-like_N"/>
</dbReference>
<evidence type="ECO:0000259" key="2">
    <source>
        <dbReference type="Pfam" id="PF00534"/>
    </source>
</evidence>
<reference evidence="4 5" key="1">
    <citation type="journal article" date="2016" name="Nat. Commun.">
        <title>Thousands of microbial genomes shed light on interconnected biogeochemical processes in an aquifer system.</title>
        <authorList>
            <person name="Anantharaman K."/>
            <person name="Brown C.T."/>
            <person name="Hug L.A."/>
            <person name="Sharon I."/>
            <person name="Castelle C.J."/>
            <person name="Probst A.J."/>
            <person name="Thomas B.C."/>
            <person name="Singh A."/>
            <person name="Wilkins M.J."/>
            <person name="Karaoz U."/>
            <person name="Brodie E.L."/>
            <person name="Williams K.H."/>
            <person name="Hubbard S.S."/>
            <person name="Banfield J.F."/>
        </authorList>
    </citation>
    <scope>NUCLEOTIDE SEQUENCE [LARGE SCALE GENOMIC DNA]</scope>
</reference>
<dbReference type="PANTHER" id="PTHR46401">
    <property type="entry name" value="GLYCOSYLTRANSFERASE WBBK-RELATED"/>
    <property type="match status" value="1"/>
</dbReference>
<dbReference type="STRING" id="1802074.A3J15_03210"/>
<evidence type="ECO:0000313" key="4">
    <source>
        <dbReference type="EMBL" id="OGK56341.1"/>
    </source>
</evidence>
<dbReference type="Proteomes" id="UP000176376">
    <property type="component" value="Unassembled WGS sequence"/>
</dbReference>
<name>A0A1F7JL42_9BACT</name>
<evidence type="ECO:0000313" key="5">
    <source>
        <dbReference type="Proteomes" id="UP000176376"/>
    </source>
</evidence>
<organism evidence="4 5">
    <name type="scientific">Candidatus Roizmanbacteria bacterium RIFCSPLOWO2_02_FULL_38_10</name>
    <dbReference type="NCBI Taxonomy" id="1802074"/>
    <lineage>
        <taxon>Bacteria</taxon>
        <taxon>Candidatus Roizmaniibacteriota</taxon>
    </lineage>
</organism>
<evidence type="ECO:0000259" key="3">
    <source>
        <dbReference type="Pfam" id="PF13439"/>
    </source>
</evidence>
<dbReference type="AlphaFoldDB" id="A0A1F7JL42"/>
<dbReference type="GO" id="GO:0009103">
    <property type="term" value="P:lipopolysaccharide biosynthetic process"/>
    <property type="evidence" value="ECO:0007669"/>
    <property type="project" value="TreeGrafter"/>
</dbReference>
<keyword evidence="1" id="KW-0808">Transferase</keyword>
<dbReference type="Pfam" id="PF13439">
    <property type="entry name" value="Glyco_transf_4"/>
    <property type="match status" value="1"/>
</dbReference>
<dbReference type="SUPFAM" id="SSF53756">
    <property type="entry name" value="UDP-Glycosyltransferase/glycogen phosphorylase"/>
    <property type="match status" value="1"/>
</dbReference>
<feature type="domain" description="Glycosyltransferase subfamily 4-like N-terminal" evidence="3">
    <location>
        <begin position="15"/>
        <end position="182"/>
    </location>
</feature>
<dbReference type="PANTHER" id="PTHR46401:SF2">
    <property type="entry name" value="GLYCOSYLTRANSFERASE WBBK-RELATED"/>
    <property type="match status" value="1"/>
</dbReference>
<evidence type="ECO:0000256" key="1">
    <source>
        <dbReference type="ARBA" id="ARBA00022679"/>
    </source>
</evidence>
<gene>
    <name evidence="4" type="ORF">A3J15_03210</name>
</gene>
<evidence type="ECO:0008006" key="6">
    <source>
        <dbReference type="Google" id="ProtNLM"/>
    </source>
</evidence>
<dbReference type="Pfam" id="PF00534">
    <property type="entry name" value="Glycos_transf_1"/>
    <property type="match status" value="1"/>
</dbReference>
<accession>A0A1F7JL42</accession>
<dbReference type="GO" id="GO:0016757">
    <property type="term" value="F:glycosyltransferase activity"/>
    <property type="evidence" value="ECO:0007669"/>
    <property type="project" value="InterPro"/>
</dbReference>
<dbReference type="CDD" id="cd03809">
    <property type="entry name" value="GT4_MtfB-like"/>
    <property type="match status" value="1"/>
</dbReference>
<comment type="caution">
    <text evidence="4">The sequence shown here is derived from an EMBL/GenBank/DDBJ whole genome shotgun (WGS) entry which is preliminary data.</text>
</comment>
<proteinExistence type="predicted"/>
<dbReference type="EMBL" id="MGAY01000040">
    <property type="protein sequence ID" value="OGK56341.1"/>
    <property type="molecule type" value="Genomic_DNA"/>
</dbReference>